<dbReference type="Pfam" id="PF12867">
    <property type="entry name" value="DinB_2"/>
    <property type="match status" value="1"/>
</dbReference>
<dbReference type="SUPFAM" id="SSF109854">
    <property type="entry name" value="DinB/YfiT-like putative metalloenzymes"/>
    <property type="match status" value="1"/>
</dbReference>
<sequence length="183" mass="19580">MGRIKGDLLLLSDFGYGRLRDRLAGLGDEEYLWEPAGSCWSVRPVGDGTYRADQSPTPPDPPPLTTIAWRMCHLIGVLAARRNATWLGVEPLGRGWRGAGEPGTADEAVRRLGLAYTRFRGHLAAVDAATLGDPMGEVAGGYGESSRASFVLHELDELIHHGAEIAALRDLYRATGTGRGSGA</sequence>
<name>A0ABP9SUM6_9ACTN</name>
<feature type="domain" description="DinB-like" evidence="1">
    <location>
        <begin position="17"/>
        <end position="165"/>
    </location>
</feature>
<evidence type="ECO:0000313" key="2">
    <source>
        <dbReference type="EMBL" id="GAA5201003.1"/>
    </source>
</evidence>
<gene>
    <name evidence="2" type="ORF">GCM10023322_80110</name>
</gene>
<accession>A0ABP9SUM6</accession>
<dbReference type="InterPro" id="IPR024775">
    <property type="entry name" value="DinB-like"/>
</dbReference>
<keyword evidence="3" id="KW-1185">Reference proteome</keyword>
<comment type="caution">
    <text evidence="2">The sequence shown here is derived from an EMBL/GenBank/DDBJ whole genome shotgun (WGS) entry which is preliminary data.</text>
</comment>
<evidence type="ECO:0000259" key="1">
    <source>
        <dbReference type="Pfam" id="PF12867"/>
    </source>
</evidence>
<dbReference type="EMBL" id="BAABJQ010000047">
    <property type="protein sequence ID" value="GAA5201003.1"/>
    <property type="molecule type" value="Genomic_DNA"/>
</dbReference>
<reference evidence="3" key="1">
    <citation type="journal article" date="2019" name="Int. J. Syst. Evol. Microbiol.">
        <title>The Global Catalogue of Microorganisms (GCM) 10K type strain sequencing project: providing services to taxonomists for standard genome sequencing and annotation.</title>
        <authorList>
            <consortium name="The Broad Institute Genomics Platform"/>
            <consortium name="The Broad Institute Genome Sequencing Center for Infectious Disease"/>
            <person name="Wu L."/>
            <person name="Ma J."/>
        </authorList>
    </citation>
    <scope>NUCLEOTIDE SEQUENCE [LARGE SCALE GENOMIC DNA]</scope>
    <source>
        <strain evidence="3">JCM 18304</strain>
    </source>
</reference>
<protein>
    <submittedName>
        <fullName evidence="2">DinB family protein</fullName>
    </submittedName>
</protein>
<dbReference type="InterPro" id="IPR034660">
    <property type="entry name" value="DinB/YfiT-like"/>
</dbReference>
<proteinExistence type="predicted"/>
<organism evidence="2 3">
    <name type="scientific">Rugosimonospora acidiphila</name>
    <dbReference type="NCBI Taxonomy" id="556531"/>
    <lineage>
        <taxon>Bacteria</taxon>
        <taxon>Bacillati</taxon>
        <taxon>Actinomycetota</taxon>
        <taxon>Actinomycetes</taxon>
        <taxon>Micromonosporales</taxon>
        <taxon>Micromonosporaceae</taxon>
        <taxon>Rugosimonospora</taxon>
    </lineage>
</organism>
<evidence type="ECO:0000313" key="3">
    <source>
        <dbReference type="Proteomes" id="UP001501570"/>
    </source>
</evidence>
<dbReference type="Proteomes" id="UP001501570">
    <property type="component" value="Unassembled WGS sequence"/>
</dbReference>